<proteinExistence type="predicted"/>
<evidence type="ECO:0000313" key="1">
    <source>
        <dbReference type="EMBL" id="OAG78491.1"/>
    </source>
</evidence>
<name>A0A087PXF2_9PROT</name>
<evidence type="ECO:0000313" key="2">
    <source>
        <dbReference type="Proteomes" id="UP000077349"/>
    </source>
</evidence>
<accession>A0A087PXF2</accession>
<dbReference type="STRING" id="178901.AmDm5_0496"/>
<dbReference type="PATRIC" id="fig|178901.10.peg.486"/>
<reference evidence="1 2" key="1">
    <citation type="submission" date="2016-03" db="EMBL/GenBank/DDBJ databases">
        <title>Draft genome sequence of Acetobacter malorum CECT 7742, a strain isolated from strawberry vinegar.</title>
        <authorList>
            <person name="Sainz F."/>
            <person name="Mas A."/>
            <person name="Torija M.J."/>
        </authorList>
    </citation>
    <scope>NUCLEOTIDE SEQUENCE [LARGE SCALE GENOMIC DNA]</scope>
    <source>
        <strain evidence="1 2">CECT 7742</strain>
    </source>
</reference>
<dbReference type="Proteomes" id="UP000077349">
    <property type="component" value="Unassembled WGS sequence"/>
</dbReference>
<organism evidence="1 2">
    <name type="scientific">Acetobacter malorum</name>
    <dbReference type="NCBI Taxonomy" id="178901"/>
    <lineage>
        <taxon>Bacteria</taxon>
        <taxon>Pseudomonadati</taxon>
        <taxon>Pseudomonadota</taxon>
        <taxon>Alphaproteobacteria</taxon>
        <taxon>Acetobacterales</taxon>
        <taxon>Acetobacteraceae</taxon>
        <taxon>Acetobacter</taxon>
    </lineage>
</organism>
<gene>
    <name evidence="1" type="ORF">Amal_00504</name>
</gene>
<protein>
    <submittedName>
        <fullName evidence="1">Uncharacterized protein</fullName>
    </submittedName>
</protein>
<sequence>MAKSLEELEKTLNSLRSRITRLEAERRVSQYLLIAVVADNLPEKTTDSDFEDRVSRFAKRAETALADGEYERENEATREAIKRTRTLLLNIWADRKWQQDFRMKRAINAPVRPKKTE</sequence>
<dbReference type="AlphaFoldDB" id="A0A087PXF2"/>
<comment type="caution">
    <text evidence="1">The sequence shown here is derived from an EMBL/GenBank/DDBJ whole genome shotgun (WGS) entry which is preliminary data.</text>
</comment>
<dbReference type="EMBL" id="LVHD01000003">
    <property type="protein sequence ID" value="OAG78491.1"/>
    <property type="molecule type" value="Genomic_DNA"/>
</dbReference>